<dbReference type="PANTHER" id="PTHR31691">
    <property type="entry name" value="ROTATIN"/>
    <property type="match status" value="1"/>
</dbReference>
<dbReference type="Proteomes" id="UP000694428">
    <property type="component" value="Unplaced"/>
</dbReference>
<reference evidence="3" key="2">
    <citation type="submission" date="2025-09" db="UniProtKB">
        <authorList>
            <consortium name="Ensembl"/>
        </authorList>
    </citation>
    <scope>IDENTIFICATION</scope>
</reference>
<dbReference type="GO" id="GO:0010457">
    <property type="term" value="P:centriole-centriole cohesion"/>
    <property type="evidence" value="ECO:0007669"/>
    <property type="project" value="TreeGrafter"/>
</dbReference>
<feature type="compositionally biased region" description="Polar residues" evidence="1">
    <location>
        <begin position="142"/>
        <end position="153"/>
    </location>
</feature>
<proteinExistence type="predicted"/>
<name>A0A8C9FZC2_PAVCR</name>
<feature type="domain" description="Rotatin N-terminal" evidence="2">
    <location>
        <begin position="16"/>
        <end position="73"/>
    </location>
</feature>
<dbReference type="GO" id="GO:0005814">
    <property type="term" value="C:centriole"/>
    <property type="evidence" value="ECO:0007669"/>
    <property type="project" value="TreeGrafter"/>
</dbReference>
<evidence type="ECO:0000313" key="4">
    <source>
        <dbReference type="Proteomes" id="UP000694428"/>
    </source>
</evidence>
<organism evidence="3 4">
    <name type="scientific">Pavo cristatus</name>
    <name type="common">Indian peafowl</name>
    <name type="synonym">Blue peafowl</name>
    <dbReference type="NCBI Taxonomy" id="9049"/>
    <lineage>
        <taxon>Eukaryota</taxon>
        <taxon>Metazoa</taxon>
        <taxon>Chordata</taxon>
        <taxon>Craniata</taxon>
        <taxon>Vertebrata</taxon>
        <taxon>Euteleostomi</taxon>
        <taxon>Archelosauria</taxon>
        <taxon>Archosauria</taxon>
        <taxon>Dinosauria</taxon>
        <taxon>Saurischia</taxon>
        <taxon>Theropoda</taxon>
        <taxon>Coelurosauria</taxon>
        <taxon>Aves</taxon>
        <taxon>Neognathae</taxon>
        <taxon>Galloanserae</taxon>
        <taxon>Galliformes</taxon>
        <taxon>Phasianidae</taxon>
        <taxon>Phasianinae</taxon>
        <taxon>Pavo</taxon>
    </lineage>
</organism>
<dbReference type="GO" id="GO:0036064">
    <property type="term" value="C:ciliary basal body"/>
    <property type="evidence" value="ECO:0007669"/>
    <property type="project" value="InterPro"/>
</dbReference>
<dbReference type="GO" id="GO:0007099">
    <property type="term" value="P:centriole replication"/>
    <property type="evidence" value="ECO:0007669"/>
    <property type="project" value="TreeGrafter"/>
</dbReference>
<dbReference type="Pfam" id="PF14726">
    <property type="entry name" value="RTTN_N"/>
    <property type="match status" value="1"/>
</dbReference>
<dbReference type="GO" id="GO:0005813">
    <property type="term" value="C:centrosome"/>
    <property type="evidence" value="ECO:0007669"/>
    <property type="project" value="InterPro"/>
</dbReference>
<feature type="region of interest" description="Disordered" evidence="1">
    <location>
        <begin position="100"/>
        <end position="153"/>
    </location>
</feature>
<feature type="compositionally biased region" description="Low complexity" evidence="1">
    <location>
        <begin position="108"/>
        <end position="123"/>
    </location>
</feature>
<keyword evidence="4" id="KW-1185">Reference proteome</keyword>
<protein>
    <recommendedName>
        <fullName evidence="2">Rotatin N-terminal domain-containing protein</fullName>
    </recommendedName>
</protein>
<dbReference type="AlphaFoldDB" id="A0A8C9FZC2"/>
<dbReference type="InterPro" id="IPR029249">
    <property type="entry name" value="Rotatin_N"/>
</dbReference>
<accession>A0A8C9FZC2</accession>
<evidence type="ECO:0000313" key="3">
    <source>
        <dbReference type="Ensembl" id="ENSPSTP00000022541.1"/>
    </source>
</evidence>
<reference evidence="3" key="1">
    <citation type="submission" date="2025-08" db="UniProtKB">
        <authorList>
            <consortium name="Ensembl"/>
        </authorList>
    </citation>
    <scope>IDENTIFICATION</scope>
</reference>
<dbReference type="Ensembl" id="ENSPSTT00000023681.1">
    <property type="protein sequence ID" value="ENSPSTP00000022541.1"/>
    <property type="gene ID" value="ENSPSTG00000016550.1"/>
</dbReference>
<evidence type="ECO:0000259" key="2">
    <source>
        <dbReference type="Pfam" id="PF14726"/>
    </source>
</evidence>
<dbReference type="InterPro" id="IPR030791">
    <property type="entry name" value="Rotatin"/>
</dbReference>
<evidence type="ECO:0000256" key="1">
    <source>
        <dbReference type="SAM" id="MobiDB-lite"/>
    </source>
</evidence>
<sequence>MEVSSLVRKLGHELAEIRERSLKSILFKLDHNLVSYADLVHEKVLFPNLLEWFNFPIVPMKEEVLNFVSSLIKVCLYDSFNGSIYNFYEGTTSQNSSISYCEEARGAPRSQNPSPGSSSPRPSVIGRTVQRPRGDGQDWDAASSSGNSTQANVDSRISLHSPLNAGHTDLPDFENEDTLELQMKQFSLPQFCISILENAIPLLRTGSRRMTMEVLELLVEDLYLIGDAISENVWEDESLFGLELKDKLLLVLGLLGETILYHKTNISAEQPEVMMVHHRMAFVSISLFTVRLLQTLLPVEKASKVLQKSLLSALFLLSLDVPFSVEYPSIHEAIAAYLEQMSSENYSIYKQASEAAYSIECTCSFMIEVHKKLLSVKSFFFSGSISFQEEFLSYCLEIYSQSVQADPLLHAESQNVLLRLLAHPLLNIKAEAYRCCLEVVKDCLDIHNIAESVSSICHGVHFLLHPKVLYEIATFGLQEEKNEVLCLVNVFIS</sequence>
<dbReference type="GO" id="GO:0032053">
    <property type="term" value="P:ciliary basal body organization"/>
    <property type="evidence" value="ECO:0007669"/>
    <property type="project" value="TreeGrafter"/>
</dbReference>
<dbReference type="PANTHER" id="PTHR31691:SF1">
    <property type="entry name" value="ROTATIN"/>
    <property type="match status" value="1"/>
</dbReference>